<dbReference type="GO" id="GO:0005525">
    <property type="term" value="F:GTP binding"/>
    <property type="evidence" value="ECO:0007669"/>
    <property type="project" value="UniProtKB-KW"/>
</dbReference>
<sequence>MGSKQSTEQKRADKTVVFIGHRSGKTCLIQRFVEEKYIPQYSKNEIECYSKEITLGDKVLSLEIIETSGDDADAQPRYRRIQEANLFFLVFAITSRPSYSCLPQFLREIKQIQKQEEKDPTIILVGNKTDLEEERQISYEEALEFAEKEEIPYIEVSAKSGDGVEDMYDSLIRGGAVNRKNVKRAR</sequence>
<dbReference type="SUPFAM" id="SSF52540">
    <property type="entry name" value="P-loop containing nucleoside triphosphate hydrolases"/>
    <property type="match status" value="1"/>
</dbReference>
<dbReference type="PROSITE" id="PS51420">
    <property type="entry name" value="RHO"/>
    <property type="match status" value="1"/>
</dbReference>
<dbReference type="InterPro" id="IPR001806">
    <property type="entry name" value="Small_GTPase"/>
</dbReference>
<dbReference type="GO" id="GO:0016020">
    <property type="term" value="C:membrane"/>
    <property type="evidence" value="ECO:0007669"/>
    <property type="project" value="InterPro"/>
</dbReference>
<dbReference type="SMART" id="SM00175">
    <property type="entry name" value="RAB"/>
    <property type="match status" value="1"/>
</dbReference>
<evidence type="ECO:0000313" key="3">
    <source>
        <dbReference type="EMBL" id="CAE2275250.1"/>
    </source>
</evidence>
<dbReference type="GO" id="GO:0007165">
    <property type="term" value="P:signal transduction"/>
    <property type="evidence" value="ECO:0007669"/>
    <property type="project" value="InterPro"/>
</dbReference>
<dbReference type="Gene3D" id="3.40.50.300">
    <property type="entry name" value="P-loop containing nucleotide triphosphate hydrolases"/>
    <property type="match status" value="1"/>
</dbReference>
<dbReference type="SMART" id="SM00173">
    <property type="entry name" value="RAS"/>
    <property type="match status" value="1"/>
</dbReference>
<dbReference type="PRINTS" id="PR00449">
    <property type="entry name" value="RASTRNSFRMNG"/>
</dbReference>
<gene>
    <name evidence="3" type="ORF">NAES01612_LOCUS2467</name>
</gene>
<dbReference type="NCBIfam" id="TIGR00231">
    <property type="entry name" value="small_GTP"/>
    <property type="match status" value="1"/>
</dbReference>
<dbReference type="GO" id="GO:0003924">
    <property type="term" value="F:GTPase activity"/>
    <property type="evidence" value="ECO:0007669"/>
    <property type="project" value="InterPro"/>
</dbReference>
<keyword evidence="1" id="KW-0547">Nucleotide-binding</keyword>
<dbReference type="PROSITE" id="PS51419">
    <property type="entry name" value="RAB"/>
    <property type="match status" value="1"/>
</dbReference>
<proteinExistence type="predicted"/>
<dbReference type="Pfam" id="PF00071">
    <property type="entry name" value="Ras"/>
    <property type="match status" value="1"/>
</dbReference>
<dbReference type="InterPro" id="IPR020849">
    <property type="entry name" value="Small_GTPase_Ras-type"/>
</dbReference>
<accession>A0A7S4JVG0</accession>
<dbReference type="AlphaFoldDB" id="A0A7S4JVG0"/>
<dbReference type="PROSITE" id="PS51421">
    <property type="entry name" value="RAS"/>
    <property type="match status" value="1"/>
</dbReference>
<dbReference type="InterPro" id="IPR027417">
    <property type="entry name" value="P-loop_NTPase"/>
</dbReference>
<protein>
    <recommendedName>
        <fullName evidence="4">Small monomeric GTPase</fullName>
    </recommendedName>
</protein>
<evidence type="ECO:0000256" key="1">
    <source>
        <dbReference type="ARBA" id="ARBA00022741"/>
    </source>
</evidence>
<evidence type="ECO:0008006" key="4">
    <source>
        <dbReference type="Google" id="ProtNLM"/>
    </source>
</evidence>
<name>A0A7S4JVG0_9EUKA</name>
<dbReference type="PANTHER" id="PTHR24070">
    <property type="entry name" value="RAS, DI-RAS, AND RHEB FAMILY MEMBERS OF SMALL GTPASE SUPERFAMILY"/>
    <property type="match status" value="1"/>
</dbReference>
<dbReference type="EMBL" id="HBKR01003719">
    <property type="protein sequence ID" value="CAE2275250.1"/>
    <property type="molecule type" value="Transcribed_RNA"/>
</dbReference>
<dbReference type="SMART" id="SM00174">
    <property type="entry name" value="RHO"/>
    <property type="match status" value="1"/>
</dbReference>
<dbReference type="InterPro" id="IPR005225">
    <property type="entry name" value="Small_GTP-bd"/>
</dbReference>
<reference evidence="3" key="1">
    <citation type="submission" date="2021-01" db="EMBL/GenBank/DDBJ databases">
        <authorList>
            <person name="Corre E."/>
            <person name="Pelletier E."/>
            <person name="Niang G."/>
            <person name="Scheremetjew M."/>
            <person name="Finn R."/>
            <person name="Kale V."/>
            <person name="Holt S."/>
            <person name="Cochrane G."/>
            <person name="Meng A."/>
            <person name="Brown T."/>
            <person name="Cohen L."/>
        </authorList>
    </citation>
    <scope>NUCLEOTIDE SEQUENCE</scope>
    <source>
        <strain evidence="3">SoJaBio B1-5/56/2</strain>
    </source>
</reference>
<keyword evidence="2" id="KW-0342">GTP-binding</keyword>
<evidence type="ECO:0000256" key="2">
    <source>
        <dbReference type="ARBA" id="ARBA00023134"/>
    </source>
</evidence>
<organism evidence="3">
    <name type="scientific">Paramoeba aestuarina</name>
    <dbReference type="NCBI Taxonomy" id="180227"/>
    <lineage>
        <taxon>Eukaryota</taxon>
        <taxon>Amoebozoa</taxon>
        <taxon>Discosea</taxon>
        <taxon>Flabellinia</taxon>
        <taxon>Dactylopodida</taxon>
        <taxon>Paramoebidae</taxon>
        <taxon>Paramoeba</taxon>
    </lineage>
</organism>